<keyword evidence="3" id="KW-1185">Reference proteome</keyword>
<evidence type="ECO:0000313" key="2">
    <source>
        <dbReference type="EMBL" id="KAK3207086.1"/>
    </source>
</evidence>
<accession>A0AAE0E4M9</accession>
<feature type="region of interest" description="Disordered" evidence="1">
    <location>
        <begin position="53"/>
        <end position="85"/>
    </location>
</feature>
<proteinExistence type="predicted"/>
<organism evidence="2 3">
    <name type="scientific">Dipteronia sinensis</name>
    <dbReference type="NCBI Taxonomy" id="43782"/>
    <lineage>
        <taxon>Eukaryota</taxon>
        <taxon>Viridiplantae</taxon>
        <taxon>Streptophyta</taxon>
        <taxon>Embryophyta</taxon>
        <taxon>Tracheophyta</taxon>
        <taxon>Spermatophyta</taxon>
        <taxon>Magnoliopsida</taxon>
        <taxon>eudicotyledons</taxon>
        <taxon>Gunneridae</taxon>
        <taxon>Pentapetalae</taxon>
        <taxon>rosids</taxon>
        <taxon>malvids</taxon>
        <taxon>Sapindales</taxon>
        <taxon>Sapindaceae</taxon>
        <taxon>Hippocastanoideae</taxon>
        <taxon>Acereae</taxon>
        <taxon>Dipteronia</taxon>
    </lineage>
</organism>
<comment type="caution">
    <text evidence="2">The sequence shown here is derived from an EMBL/GenBank/DDBJ whole genome shotgun (WGS) entry which is preliminary data.</text>
</comment>
<name>A0AAE0E4M9_9ROSI</name>
<dbReference type="AlphaFoldDB" id="A0AAE0E4M9"/>
<evidence type="ECO:0000313" key="3">
    <source>
        <dbReference type="Proteomes" id="UP001281410"/>
    </source>
</evidence>
<dbReference type="EMBL" id="JANJYJ010000006">
    <property type="protein sequence ID" value="KAK3207086.1"/>
    <property type="molecule type" value="Genomic_DNA"/>
</dbReference>
<protein>
    <submittedName>
        <fullName evidence="2">Uncharacterized protein</fullName>
    </submittedName>
</protein>
<evidence type="ECO:0000256" key="1">
    <source>
        <dbReference type="SAM" id="MobiDB-lite"/>
    </source>
</evidence>
<sequence length="113" mass="13230">MYYQLVTSIWNSYTWWEGSAHDSRVLNDALSRRNGLKVPPGLHNFLRRECRSDEFPIEPDNESSSPPANKDEFEPVFQTQEEQHEIGNQWRASIATNMWEDAMQNENNDNDAK</sequence>
<reference evidence="2" key="1">
    <citation type="journal article" date="2023" name="Plant J.">
        <title>Genome sequences and population genomics provide insights into the demographic history, inbreeding, and mutation load of two 'living fossil' tree species of Dipteronia.</title>
        <authorList>
            <person name="Feng Y."/>
            <person name="Comes H.P."/>
            <person name="Chen J."/>
            <person name="Zhu S."/>
            <person name="Lu R."/>
            <person name="Zhang X."/>
            <person name="Li P."/>
            <person name="Qiu J."/>
            <person name="Olsen K.M."/>
            <person name="Qiu Y."/>
        </authorList>
    </citation>
    <scope>NUCLEOTIDE SEQUENCE</scope>
    <source>
        <strain evidence="2">NBL</strain>
    </source>
</reference>
<gene>
    <name evidence="2" type="ORF">Dsin_021132</name>
</gene>
<dbReference type="Proteomes" id="UP001281410">
    <property type="component" value="Unassembled WGS sequence"/>
</dbReference>